<keyword evidence="1" id="KW-0812">Transmembrane</keyword>
<evidence type="ECO:0000313" key="7">
    <source>
        <dbReference type="EMBL" id="RXU90222.1"/>
    </source>
</evidence>
<evidence type="ECO:0000313" key="3">
    <source>
        <dbReference type="EMBL" id="MBX4223719.1"/>
    </source>
</evidence>
<evidence type="ECO:0000313" key="9">
    <source>
        <dbReference type="Proteomes" id="UP000249070"/>
    </source>
</evidence>
<reference evidence="5 8" key="1">
    <citation type="submission" date="2017-02" db="EMBL/GenBank/DDBJ databases">
        <title>Clonality and virulence of isolates of VRE in Hematopoietic Stem Cell Transplanted (HSCT) patients.</title>
        <authorList>
            <person name="Marchi A.P."/>
            <person name="Martins R.C."/>
            <person name="Marie S.K."/>
            <person name="Levin A.S."/>
            <person name="Costa S.F."/>
        </authorList>
    </citation>
    <scope>NUCLEOTIDE SEQUENCE [LARGE SCALE GENOMIC DNA]</scope>
    <source>
        <strain evidence="5 8">LIM1759</strain>
    </source>
</reference>
<name>A0A1M2WMI7_ENTFC</name>
<feature type="transmembrane region" description="Helical" evidence="1">
    <location>
        <begin position="145"/>
        <end position="164"/>
    </location>
</feature>
<evidence type="ECO:0000313" key="10">
    <source>
        <dbReference type="Proteomes" id="UP000289562"/>
    </source>
</evidence>
<dbReference type="Proteomes" id="UP000289562">
    <property type="component" value="Unassembled WGS sequence"/>
</dbReference>
<dbReference type="EMBL" id="PJVH01000008">
    <property type="protein sequence ID" value="RXU90222.1"/>
    <property type="molecule type" value="Genomic_DNA"/>
</dbReference>
<keyword evidence="1" id="KW-1133">Transmembrane helix</keyword>
<comment type="caution">
    <text evidence="5">The sequence shown here is derived from an EMBL/GenBank/DDBJ whole genome shotgun (WGS) entry which is preliminary data.</text>
</comment>
<reference evidence="2 11" key="4">
    <citation type="submission" date="2019-10" db="EMBL/GenBank/DDBJ databases">
        <title>Evolutionary dynamics of vancomycin-resistant Enterococcus faecium during gastrointestinal tract colonization and bloodstream infection in immunocompromised pediatric patients.</title>
        <authorList>
            <person name="Chilambi G.S."/>
            <person name="Nordstrom H.R."/>
            <person name="Evans D.R."/>
            <person name="Ferrolino J."/>
            <person name="Hayden R.T."/>
            <person name="Maron G.M."/>
            <person name="Vo A.N."/>
            <person name="Gilmore M.S."/>
            <person name="Wolf J."/>
            <person name="Rosch J.W."/>
            <person name="Van Tyne D."/>
        </authorList>
    </citation>
    <scope>NUCLEOTIDE SEQUENCE [LARGE SCALE GENOMIC DNA]</scope>
    <source>
        <strain evidence="2 11">VRECG27</strain>
    </source>
</reference>
<dbReference type="RefSeq" id="WP_002289611.1">
    <property type="nucleotide sequence ID" value="NZ_AP019394.1"/>
</dbReference>
<evidence type="ECO:0000256" key="1">
    <source>
        <dbReference type="SAM" id="Phobius"/>
    </source>
</evidence>
<reference evidence="6 9" key="3">
    <citation type="submission" date="2018-05" db="EMBL/GenBank/DDBJ databases">
        <title>Vancomycin-resistant Enterococcus faecium strain from Chelyabinsk, Russia.</title>
        <authorList>
            <person name="Gostev V."/>
            <person name="Goncharov A."/>
            <person name="Kolodzhieva V."/>
            <person name="Suvorov A."/>
            <person name="Sidorenko S."/>
            <person name="Zueva L."/>
        </authorList>
    </citation>
    <scope>NUCLEOTIDE SEQUENCE [LARGE SCALE GENOMIC DNA]</scope>
    <source>
        <strain evidence="6 9">20</strain>
    </source>
</reference>
<accession>A0A1M2WMI7</accession>
<dbReference type="Proteomes" id="UP001260956">
    <property type="component" value="Unassembled WGS sequence"/>
</dbReference>
<dbReference type="EMBL" id="JARPTX010000004">
    <property type="protein sequence ID" value="MDT2368974.1"/>
    <property type="molecule type" value="Genomic_DNA"/>
</dbReference>
<evidence type="ECO:0000313" key="4">
    <source>
        <dbReference type="EMBL" id="MDT2368974.1"/>
    </source>
</evidence>
<protein>
    <submittedName>
        <fullName evidence="5">Uncharacterized protein</fullName>
    </submittedName>
</protein>
<organism evidence="5 8">
    <name type="scientific">Enterococcus faecium</name>
    <name type="common">Streptococcus faecium</name>
    <dbReference type="NCBI Taxonomy" id="1352"/>
    <lineage>
        <taxon>Bacteria</taxon>
        <taxon>Bacillati</taxon>
        <taxon>Bacillota</taxon>
        <taxon>Bacilli</taxon>
        <taxon>Lactobacillales</taxon>
        <taxon>Enterococcaceae</taxon>
        <taxon>Enterococcus</taxon>
    </lineage>
</organism>
<dbReference type="GeneID" id="66454247"/>
<feature type="transmembrane region" description="Helical" evidence="1">
    <location>
        <begin position="12"/>
        <end position="30"/>
    </location>
</feature>
<dbReference type="Proteomes" id="UP000249070">
    <property type="component" value="Unassembled WGS sequence"/>
</dbReference>
<dbReference type="Proteomes" id="UP000469871">
    <property type="component" value="Unassembled WGS sequence"/>
</dbReference>
<gene>
    <name evidence="5" type="ORF">B1P95_01695</name>
    <name evidence="7" type="ORF">CYQ77_03785</name>
    <name evidence="6" type="ORF">DKP91_04925</name>
    <name evidence="2" type="ORF">GBM73_03065</name>
    <name evidence="3" type="ORF">KYX88_13140</name>
    <name evidence="4" type="ORF">P6Z85_02075</name>
</gene>
<reference evidence="3" key="5">
    <citation type="journal article" date="2022" name="J. Anim. Sci.">
        <title>Whole genome sequence analyses-based assessment of virulence potential and antimicrobial susceptibilities and resistance of Enterococcus faecium strains isolated from commercial swine and cattle probiotic products.</title>
        <authorList>
            <person name="Shridhar P.B."/>
            <person name="Amachawadi R.G."/>
            <person name="Tokach M."/>
            <person name="Patel I."/>
            <person name="Gangiredla J."/>
            <person name="Mammel M."/>
            <person name="Nagaraja T.G."/>
        </authorList>
    </citation>
    <scope>NUCLEOTIDE SEQUENCE</scope>
    <source>
        <strain evidence="3">EF215</strain>
    </source>
</reference>
<dbReference type="EMBL" id="JAIFOC010000149">
    <property type="protein sequence ID" value="MBX4223719.1"/>
    <property type="molecule type" value="Genomic_DNA"/>
</dbReference>
<dbReference type="AlphaFoldDB" id="A0A1M2WMI7"/>
<feature type="transmembrane region" description="Helical" evidence="1">
    <location>
        <begin position="82"/>
        <end position="102"/>
    </location>
</feature>
<evidence type="ECO:0000313" key="5">
    <source>
        <dbReference type="EMBL" id="OOL83811.1"/>
    </source>
</evidence>
<feature type="transmembrane region" description="Helical" evidence="1">
    <location>
        <begin position="111"/>
        <end position="130"/>
    </location>
</feature>
<evidence type="ECO:0000313" key="6">
    <source>
        <dbReference type="EMBL" id="PZM56245.1"/>
    </source>
</evidence>
<proteinExistence type="predicted"/>
<reference evidence="4" key="6">
    <citation type="submission" date="2023-03" db="EMBL/GenBank/DDBJ databases">
        <authorList>
            <person name="Shen W."/>
            <person name="Cai J."/>
        </authorList>
    </citation>
    <scope>NUCLEOTIDE SEQUENCE</scope>
    <source>
        <strain evidence="4">B1010-2</strain>
    </source>
</reference>
<reference evidence="7 10" key="2">
    <citation type="submission" date="2017-12" db="EMBL/GenBank/DDBJ databases">
        <title>A pool of 800 enterococci isolated from chicken carcass rinse samples from New Zealand.</title>
        <authorList>
            <person name="Zhang J."/>
            <person name="Rogers L."/>
            <person name="Midwinter A."/>
            <person name="French N."/>
        </authorList>
    </citation>
    <scope>NUCLEOTIDE SEQUENCE [LARGE SCALE GENOMIC DNA]</scope>
    <source>
        <strain evidence="7 10">EN697</strain>
    </source>
</reference>
<dbReference type="EMBL" id="QHGU01000017">
    <property type="protein sequence ID" value="PZM56245.1"/>
    <property type="molecule type" value="Genomic_DNA"/>
</dbReference>
<dbReference type="EMBL" id="WEFP01000001">
    <property type="protein sequence ID" value="KAB7576361.1"/>
    <property type="molecule type" value="Genomic_DNA"/>
</dbReference>
<sequence>MVLNNFLKEGFILSYLIVCLIIIICLHHLFLSKTIPRYSKNKKAEKFCLLLNKFTLIAPILAFIIFSVLLSTTLKGKFMERSSHAMILTFLWLLFTRIYIFLMSLKPPKSISLCLVINGIFLLSLIIFITPLDRYVTYLYNPLEYWTYFIGILEGIIFYIGYFPNKNNNFYFYRNKL</sequence>
<dbReference type="Proteomes" id="UP000191171">
    <property type="component" value="Unassembled WGS sequence"/>
</dbReference>
<dbReference type="EMBL" id="MVGJ01000009">
    <property type="protein sequence ID" value="OOL83811.1"/>
    <property type="molecule type" value="Genomic_DNA"/>
</dbReference>
<feature type="transmembrane region" description="Helical" evidence="1">
    <location>
        <begin position="50"/>
        <end position="70"/>
    </location>
</feature>
<evidence type="ECO:0000313" key="11">
    <source>
        <dbReference type="Proteomes" id="UP000469871"/>
    </source>
</evidence>
<keyword evidence="1" id="KW-0472">Membrane</keyword>
<dbReference type="Proteomes" id="UP001139644">
    <property type="component" value="Unassembled WGS sequence"/>
</dbReference>
<evidence type="ECO:0000313" key="2">
    <source>
        <dbReference type="EMBL" id="KAB7576361.1"/>
    </source>
</evidence>
<evidence type="ECO:0000313" key="8">
    <source>
        <dbReference type="Proteomes" id="UP000191171"/>
    </source>
</evidence>